<keyword evidence="2" id="KW-1185">Reference proteome</keyword>
<sequence>MKHLQHPKLGAISLEYSGLSIDGRRDLSLVVYNPTTAEDARRIRSLL</sequence>
<comment type="caution">
    <text evidence="1">The sequence shown here is derived from an EMBL/GenBank/DDBJ whole genome shotgun (WGS) entry which is preliminary data.</text>
</comment>
<accession>A0ABU9BXZ4</accession>
<reference evidence="1 2" key="1">
    <citation type="submission" date="2024-04" db="EMBL/GenBank/DDBJ databases">
        <title>Novel species of the genus Ideonella isolated from streams.</title>
        <authorList>
            <person name="Lu H."/>
        </authorList>
    </citation>
    <scope>NUCLEOTIDE SEQUENCE [LARGE SCALE GENOMIC DNA]</scope>
    <source>
        <strain evidence="1 2">DXS29W</strain>
    </source>
</reference>
<dbReference type="Gene3D" id="3.30.450.180">
    <property type="match status" value="1"/>
</dbReference>
<organism evidence="1 2">
    <name type="scientific">Ideonella lacteola</name>
    <dbReference type="NCBI Taxonomy" id="2984193"/>
    <lineage>
        <taxon>Bacteria</taxon>
        <taxon>Pseudomonadati</taxon>
        <taxon>Pseudomonadota</taxon>
        <taxon>Betaproteobacteria</taxon>
        <taxon>Burkholderiales</taxon>
        <taxon>Sphaerotilaceae</taxon>
        <taxon>Ideonella</taxon>
    </lineage>
</organism>
<dbReference type="Proteomes" id="UP001371218">
    <property type="component" value="Unassembled WGS sequence"/>
</dbReference>
<proteinExistence type="predicted"/>
<name>A0ABU9BXZ4_9BURK</name>
<gene>
    <name evidence="1" type="ORF">AACH06_28890</name>
</gene>
<protein>
    <recommendedName>
        <fullName evidence="3">MmyB-like transcription regulator ligand binding domain-containing protein</fullName>
    </recommendedName>
</protein>
<evidence type="ECO:0000313" key="1">
    <source>
        <dbReference type="EMBL" id="MEK8034854.1"/>
    </source>
</evidence>
<evidence type="ECO:0008006" key="3">
    <source>
        <dbReference type="Google" id="ProtNLM"/>
    </source>
</evidence>
<evidence type="ECO:0000313" key="2">
    <source>
        <dbReference type="Proteomes" id="UP001371218"/>
    </source>
</evidence>
<dbReference type="EMBL" id="JBBUTG010000037">
    <property type="protein sequence ID" value="MEK8034854.1"/>
    <property type="molecule type" value="Genomic_DNA"/>
</dbReference>